<evidence type="ECO:0008006" key="4">
    <source>
        <dbReference type="Google" id="ProtNLM"/>
    </source>
</evidence>
<organism evidence="2 3">
    <name type="scientific">Chitinophaga horti</name>
    <dbReference type="NCBI Taxonomy" id="2920382"/>
    <lineage>
        <taxon>Bacteria</taxon>
        <taxon>Pseudomonadati</taxon>
        <taxon>Bacteroidota</taxon>
        <taxon>Chitinophagia</taxon>
        <taxon>Chitinophagales</taxon>
        <taxon>Chitinophagaceae</taxon>
        <taxon>Chitinophaga</taxon>
    </lineage>
</organism>
<proteinExistence type="predicted"/>
<gene>
    <name evidence="2" type="ORF">MKQ68_04375</name>
</gene>
<evidence type="ECO:0000313" key="2">
    <source>
        <dbReference type="EMBL" id="UYQ94326.1"/>
    </source>
</evidence>
<dbReference type="RefSeq" id="WP_244841429.1">
    <property type="nucleotide sequence ID" value="NZ_CP107006.1"/>
</dbReference>
<sequence length="292" mass="32111">MKAIYALAVAAAVMFTACSKDDKPTPKPDGGATYVYTKVQGKWLFGEEVIIPTGKKAADSKSGLFGKRGNAQGKEASAIVSFVEFLSDSTFLVVDAMGATFKGSFTAKDSTTIDLKDFGTISGISFTEGKINFKLTYKDQQIVVAANKAPQIAADDRNKLICRTWYLTKEEDGGDAFEGDAVYDDNGEIIGYENVPDSITFQATLSGTYMIQFFANKQLLDADVANWKWHASANTFQYWWGNQEPSEDENLVIIRELTKDVLKITESDDYNQDGQVTADEITKNTLRPAVKK</sequence>
<keyword evidence="1" id="KW-0732">Signal</keyword>
<dbReference type="EMBL" id="CP107006">
    <property type="protein sequence ID" value="UYQ94326.1"/>
    <property type="molecule type" value="Genomic_DNA"/>
</dbReference>
<feature type="signal peptide" evidence="1">
    <location>
        <begin position="1"/>
        <end position="19"/>
    </location>
</feature>
<feature type="chain" id="PRO_5045583290" description="Lipocalin-like domain-containing protein" evidence="1">
    <location>
        <begin position="20"/>
        <end position="292"/>
    </location>
</feature>
<accession>A0ABY6J3T0</accession>
<evidence type="ECO:0000313" key="3">
    <source>
        <dbReference type="Proteomes" id="UP001162741"/>
    </source>
</evidence>
<protein>
    <recommendedName>
        <fullName evidence="4">Lipocalin-like domain-containing protein</fullName>
    </recommendedName>
</protein>
<keyword evidence="3" id="KW-1185">Reference proteome</keyword>
<reference evidence="2" key="1">
    <citation type="submission" date="2022-10" db="EMBL/GenBank/DDBJ databases">
        <title>Chitinophaga sp. nov., isolated from soil.</title>
        <authorList>
            <person name="Jeon C.O."/>
        </authorList>
    </citation>
    <scope>NUCLEOTIDE SEQUENCE</scope>
    <source>
        <strain evidence="2">R8</strain>
    </source>
</reference>
<evidence type="ECO:0000256" key="1">
    <source>
        <dbReference type="SAM" id="SignalP"/>
    </source>
</evidence>
<name>A0ABY6J3T0_9BACT</name>
<dbReference type="PROSITE" id="PS51257">
    <property type="entry name" value="PROKAR_LIPOPROTEIN"/>
    <property type="match status" value="1"/>
</dbReference>
<dbReference type="Proteomes" id="UP001162741">
    <property type="component" value="Chromosome"/>
</dbReference>